<keyword evidence="4" id="KW-0410">Iron transport</keyword>
<dbReference type="Pfam" id="PF13715">
    <property type="entry name" value="CarbopepD_reg_2"/>
    <property type="match status" value="1"/>
</dbReference>
<evidence type="ECO:0000256" key="13">
    <source>
        <dbReference type="RuleBase" id="RU003357"/>
    </source>
</evidence>
<feature type="domain" description="TonB-dependent receptor-like beta-barrel" evidence="14">
    <location>
        <begin position="456"/>
        <end position="796"/>
    </location>
</feature>
<dbReference type="PANTHER" id="PTHR32552:SF68">
    <property type="entry name" value="FERRICHROME OUTER MEMBRANE TRANSPORTER_PHAGE RECEPTOR"/>
    <property type="match status" value="1"/>
</dbReference>
<gene>
    <name evidence="16" type="ORF">GNY06_11190</name>
</gene>
<dbReference type="Gene3D" id="2.60.40.1120">
    <property type="entry name" value="Carboxypeptidase-like, regulatory domain"/>
    <property type="match status" value="1"/>
</dbReference>
<keyword evidence="8" id="KW-0406">Ion transport</keyword>
<keyword evidence="9 13" id="KW-0798">TonB box</keyword>
<dbReference type="PROSITE" id="PS52016">
    <property type="entry name" value="TONB_DEPENDENT_REC_3"/>
    <property type="match status" value="1"/>
</dbReference>
<comment type="caution">
    <text evidence="16">The sequence shown here is derived from an EMBL/GenBank/DDBJ whole genome shotgun (WGS) entry which is preliminary data.</text>
</comment>
<dbReference type="SUPFAM" id="SSF56935">
    <property type="entry name" value="Porins"/>
    <property type="match status" value="1"/>
</dbReference>
<evidence type="ECO:0000313" key="16">
    <source>
        <dbReference type="EMBL" id="NAW51905.1"/>
    </source>
</evidence>
<keyword evidence="5 12" id="KW-0812">Transmembrane</keyword>
<dbReference type="InterPro" id="IPR037066">
    <property type="entry name" value="Plug_dom_sf"/>
</dbReference>
<keyword evidence="7" id="KW-0408">Iron</keyword>
<keyword evidence="3 12" id="KW-1134">Transmembrane beta strand</keyword>
<comment type="similarity">
    <text evidence="12 13">Belongs to the TonB-dependent receptor family.</text>
</comment>
<dbReference type="InterPro" id="IPR013784">
    <property type="entry name" value="Carb-bd-like_fold"/>
</dbReference>
<evidence type="ECO:0000259" key="14">
    <source>
        <dbReference type="Pfam" id="PF00593"/>
    </source>
</evidence>
<protein>
    <submittedName>
        <fullName evidence="16">TonB-dependent receptor plug domain-containing protein</fullName>
    </submittedName>
</protein>
<dbReference type="InterPro" id="IPR039426">
    <property type="entry name" value="TonB-dep_rcpt-like"/>
</dbReference>
<evidence type="ECO:0000256" key="10">
    <source>
        <dbReference type="ARBA" id="ARBA00023136"/>
    </source>
</evidence>
<dbReference type="AlphaFoldDB" id="A0A845PWA0"/>
<dbReference type="Pfam" id="PF00593">
    <property type="entry name" value="TonB_dep_Rec_b-barrel"/>
    <property type="match status" value="1"/>
</dbReference>
<accession>A0A845PWA0</accession>
<dbReference type="GO" id="GO:0015344">
    <property type="term" value="F:siderophore uptake transmembrane transporter activity"/>
    <property type="evidence" value="ECO:0007669"/>
    <property type="project" value="TreeGrafter"/>
</dbReference>
<dbReference type="Gene3D" id="2.40.170.20">
    <property type="entry name" value="TonB-dependent receptor, beta-barrel domain"/>
    <property type="match status" value="1"/>
</dbReference>
<evidence type="ECO:0000256" key="7">
    <source>
        <dbReference type="ARBA" id="ARBA00023004"/>
    </source>
</evidence>
<dbReference type="InterPro" id="IPR012910">
    <property type="entry name" value="Plug_dom"/>
</dbReference>
<evidence type="ECO:0000259" key="15">
    <source>
        <dbReference type="Pfam" id="PF07715"/>
    </source>
</evidence>
<keyword evidence="17" id="KW-1185">Reference proteome</keyword>
<evidence type="ECO:0000256" key="1">
    <source>
        <dbReference type="ARBA" id="ARBA00004571"/>
    </source>
</evidence>
<dbReference type="Proteomes" id="UP000553459">
    <property type="component" value="Unassembled WGS sequence"/>
</dbReference>
<evidence type="ECO:0000256" key="9">
    <source>
        <dbReference type="ARBA" id="ARBA00023077"/>
    </source>
</evidence>
<dbReference type="SUPFAM" id="SSF49452">
    <property type="entry name" value="Starch-binding domain-like"/>
    <property type="match status" value="1"/>
</dbReference>
<evidence type="ECO:0000256" key="3">
    <source>
        <dbReference type="ARBA" id="ARBA00022452"/>
    </source>
</evidence>
<dbReference type="InterPro" id="IPR036942">
    <property type="entry name" value="Beta-barrel_TonB_sf"/>
</dbReference>
<organism evidence="16 17">
    <name type="scientific">Elizabethkingia argenteiflava</name>
    <dbReference type="NCBI Taxonomy" id="2681556"/>
    <lineage>
        <taxon>Bacteria</taxon>
        <taxon>Pseudomonadati</taxon>
        <taxon>Bacteroidota</taxon>
        <taxon>Flavobacteriia</taxon>
        <taxon>Flavobacteriales</taxon>
        <taxon>Weeksellaceae</taxon>
        <taxon>Elizabethkingia</taxon>
    </lineage>
</organism>
<evidence type="ECO:0000256" key="6">
    <source>
        <dbReference type="ARBA" id="ARBA00022729"/>
    </source>
</evidence>
<feature type="domain" description="TonB-dependent receptor plug" evidence="15">
    <location>
        <begin position="169"/>
        <end position="264"/>
    </location>
</feature>
<proteinExistence type="inferred from homology"/>
<comment type="subcellular location">
    <subcellularLocation>
        <location evidence="1 12">Cell outer membrane</location>
        <topology evidence="1 12">Multi-pass membrane protein</topology>
    </subcellularLocation>
</comment>
<evidence type="ECO:0000256" key="11">
    <source>
        <dbReference type="ARBA" id="ARBA00023237"/>
    </source>
</evidence>
<evidence type="ECO:0000256" key="4">
    <source>
        <dbReference type="ARBA" id="ARBA00022496"/>
    </source>
</evidence>
<dbReference type="GO" id="GO:0030246">
    <property type="term" value="F:carbohydrate binding"/>
    <property type="evidence" value="ECO:0007669"/>
    <property type="project" value="InterPro"/>
</dbReference>
<dbReference type="Pfam" id="PF07715">
    <property type="entry name" value="Plug"/>
    <property type="match status" value="1"/>
</dbReference>
<evidence type="ECO:0000256" key="8">
    <source>
        <dbReference type="ARBA" id="ARBA00023065"/>
    </source>
</evidence>
<keyword evidence="10 12" id="KW-0472">Membrane</keyword>
<dbReference type="PANTHER" id="PTHR32552">
    <property type="entry name" value="FERRICHROME IRON RECEPTOR-RELATED"/>
    <property type="match status" value="1"/>
</dbReference>
<keyword evidence="2 12" id="KW-0813">Transport</keyword>
<keyword evidence="11 12" id="KW-0998">Cell outer membrane</keyword>
<evidence type="ECO:0000313" key="17">
    <source>
        <dbReference type="Proteomes" id="UP000553459"/>
    </source>
</evidence>
<dbReference type="Gene3D" id="2.170.130.10">
    <property type="entry name" value="TonB-dependent receptor, plug domain"/>
    <property type="match status" value="1"/>
</dbReference>
<dbReference type="CDD" id="cd01347">
    <property type="entry name" value="ligand_gated_channel"/>
    <property type="match status" value="1"/>
</dbReference>
<reference evidence="16 17" key="1">
    <citation type="submission" date="2019-11" db="EMBL/GenBank/DDBJ databases">
        <title>Characterization of Elizabethkingia argenteiflava sp. nov., isolated from inner surface of Soybean Pods.</title>
        <authorList>
            <person name="Mo S."/>
        </authorList>
    </citation>
    <scope>NUCLEOTIDE SEQUENCE [LARGE SCALE GENOMIC DNA]</scope>
    <source>
        <strain evidence="16 17">YB22</strain>
    </source>
</reference>
<name>A0A845PWA0_9FLAO</name>
<sequence length="823" mass="91726">MKCGNKSKLKRKDLNCISFTGRRKTKSKSITTCWYQRFILFLLFWTGAGLQAQALTGGLSGKVTMVDGQPLPSISVSLQEMKLQTLTDDKGVYRFQNLNEGRYIVKFQILGIKEILLPVEVVAGKITILDYQLPKENILSIQEVVLVKNNLHSFSKKESVYVARLPLKNMENPQVYTSVSKELFQEQMAIDLGGISKNVPGAGIPMIANQGRVTFRSRGFQAEPNARNGVAGAAFSVIDPVNLERIEAIKGPSATLFGKHVSGGYGGVYNRVTKKPYNGFGGEVGYVGGSWSYNRLTVDFNRPINKERTALFRLNSATTYEKSFQDSGFTNSLAIAPSFSYQINDRLSLLLDVEFNQAKGTSVVRFNPYRSKKVQSIANMNFPYYKNFLGDDLAYETQMMNIFGQLNYKISEHWTSQTIMSRARSVINGYISAINGKTDSTASAQVMVGTTAFMATNLQQNFIGDFYIGRFRNRLLIGLDYYNNSNHFDRYHTQTKAFNFVHPSTDFRVNRNIIDALTATSTVRKEKNSDNTYAAYVSEVFNVNDQFILMASLRIDRFQFKGVYNIMTGETKGGLSSSGSQAGPYGQTAFSPKLGIVYQVLSNKLSLFGNYMSGFNNVSGSDINGNSFKPEYANQMELGMKADLFDHKLVGTFSFYNIKVDNVLRSNPEDVNYSIQDGSQLSKGIEVELTVNPFKGFNVVAGYAYNDSKYTRANPSVNNLRPALSGPDNIFNFWVSYRLSQGKLKGLGIGIGGNVGSASYQTNTQTAKVIIPSYSMFDAGVFYDQLKYRIGFKVDNMTNEKAWSVRLTPQAPARFLGSFALKF</sequence>
<evidence type="ECO:0000256" key="2">
    <source>
        <dbReference type="ARBA" id="ARBA00022448"/>
    </source>
</evidence>
<evidence type="ECO:0000256" key="5">
    <source>
        <dbReference type="ARBA" id="ARBA00022692"/>
    </source>
</evidence>
<dbReference type="EMBL" id="JAAABJ010000634">
    <property type="protein sequence ID" value="NAW51905.1"/>
    <property type="molecule type" value="Genomic_DNA"/>
</dbReference>
<keyword evidence="6" id="KW-0732">Signal</keyword>
<evidence type="ECO:0000256" key="12">
    <source>
        <dbReference type="PROSITE-ProRule" id="PRU01360"/>
    </source>
</evidence>
<dbReference type="InterPro" id="IPR000531">
    <property type="entry name" value="Beta-barrel_TonB"/>
</dbReference>
<dbReference type="GO" id="GO:0009279">
    <property type="term" value="C:cell outer membrane"/>
    <property type="evidence" value="ECO:0007669"/>
    <property type="project" value="UniProtKB-SubCell"/>
</dbReference>
<keyword evidence="16" id="KW-0675">Receptor</keyword>